<organism evidence="1 2">
    <name type="scientific">Massilia horti</name>
    <dbReference type="NCBI Taxonomy" id="2562153"/>
    <lineage>
        <taxon>Bacteria</taxon>
        <taxon>Pseudomonadati</taxon>
        <taxon>Pseudomonadota</taxon>
        <taxon>Betaproteobacteria</taxon>
        <taxon>Burkholderiales</taxon>
        <taxon>Oxalobacteraceae</taxon>
        <taxon>Telluria group</taxon>
        <taxon>Massilia</taxon>
    </lineage>
</organism>
<name>A0A4Y9SYW4_9BURK</name>
<dbReference type="RefSeq" id="WP_135190206.1">
    <property type="nucleotide sequence ID" value="NZ_SPUM01000085.1"/>
</dbReference>
<reference evidence="1 2" key="1">
    <citation type="submission" date="2019-03" db="EMBL/GenBank/DDBJ databases">
        <title>Draft genome of Massilia hortus sp. nov., a novel bacterial species of the Oxalobacteraceae family.</title>
        <authorList>
            <person name="Peta V."/>
            <person name="Raths R."/>
            <person name="Bucking H."/>
        </authorList>
    </citation>
    <scope>NUCLEOTIDE SEQUENCE [LARGE SCALE GENOMIC DNA]</scope>
    <source>
        <strain evidence="1 2">ONC3</strain>
    </source>
</reference>
<dbReference type="OrthoDB" id="1523296at2"/>
<keyword evidence="2" id="KW-1185">Reference proteome</keyword>
<accession>A0A4Y9SYW4</accession>
<dbReference type="AlphaFoldDB" id="A0A4Y9SYW4"/>
<dbReference type="Proteomes" id="UP000297258">
    <property type="component" value="Unassembled WGS sequence"/>
</dbReference>
<comment type="caution">
    <text evidence="1">The sequence shown here is derived from an EMBL/GenBank/DDBJ whole genome shotgun (WGS) entry which is preliminary data.</text>
</comment>
<dbReference type="InterPro" id="IPR010732">
    <property type="entry name" value="T6SS_TssG-like"/>
</dbReference>
<dbReference type="EMBL" id="SPUM01000085">
    <property type="protein sequence ID" value="TFW31646.1"/>
    <property type="molecule type" value="Genomic_DNA"/>
</dbReference>
<proteinExistence type="predicted"/>
<sequence>MPATHSRTDTSVIQRLLDEPQRFEFFQAVRLVVQWLGEHGIPPDKALAEYLRFQNSLSLGFPASQIEALQAVAGRPLGDHPSMSRAMQEQQGLQVRITPTFMGFLGTHGALPPHFTERIIAWQSSEQDEAPRAFLDMLSNRMLALFYEAWRKHRVEQCIEQGADGFLPLLLALVGFQRGERLNNADGVCDEAIARFAGLLQQRPMSAIALGRVLSGYLGVPVRVQEAIGHWNPMAAHEQSALGMANATLGDDTMIGENAWRPDLRVRLSLGPLWIDEFDRFLPHAPGAMAIKKMLSLFGEQTLTYEVELVLRKSQAQPVRLAGGNAACSRLGLDSFLLTGPATVDRRDMRYDIRPMEALPPIGKGKRVKT</sequence>
<gene>
    <name evidence="1" type="primary">tssG</name>
    <name evidence="1" type="ORF">E4O92_13025</name>
</gene>
<protein>
    <submittedName>
        <fullName evidence="1">Type VI secretion system baseplate subunit TssG</fullName>
    </submittedName>
</protein>
<evidence type="ECO:0000313" key="2">
    <source>
        <dbReference type="Proteomes" id="UP000297258"/>
    </source>
</evidence>
<dbReference type="Pfam" id="PF06996">
    <property type="entry name" value="T6SS_TssG"/>
    <property type="match status" value="1"/>
</dbReference>
<dbReference type="PANTHER" id="PTHR35564">
    <property type="match status" value="1"/>
</dbReference>
<dbReference type="NCBIfam" id="TIGR03347">
    <property type="entry name" value="VI_chp_1"/>
    <property type="match status" value="1"/>
</dbReference>
<evidence type="ECO:0000313" key="1">
    <source>
        <dbReference type="EMBL" id="TFW31646.1"/>
    </source>
</evidence>
<dbReference type="PANTHER" id="PTHR35564:SF4">
    <property type="entry name" value="CYTOPLASMIC PROTEIN"/>
    <property type="match status" value="1"/>
</dbReference>